<evidence type="ECO:0000256" key="2">
    <source>
        <dbReference type="ARBA" id="ARBA00022448"/>
    </source>
</evidence>
<dbReference type="InterPro" id="IPR037673">
    <property type="entry name" value="MSC/AndL"/>
</dbReference>
<dbReference type="GO" id="GO:0008381">
    <property type="term" value="F:mechanosensitive monoatomic ion channel activity"/>
    <property type="evidence" value="ECO:0007669"/>
    <property type="project" value="InterPro"/>
</dbReference>
<dbReference type="AlphaFoldDB" id="A0A1I0FMC2"/>
<keyword evidence="8" id="KW-0407">Ion channel</keyword>
<protein>
    <submittedName>
        <fullName evidence="10">Large conductance mechanosensitive channel</fullName>
    </submittedName>
</protein>
<sequence>MVGVIVDSAFTAVVTSLNTDIISPVLGIFGGVDFSDLQITLGTSKNAPVLKYGSFITAVINFLIIAMIIFLIIKIMNKINEGIKAKIDDEEEILVDDTKVCPYCMEKIAKEASRCPHCTSIIKETDDNN</sequence>
<dbReference type="PANTHER" id="PTHR30266">
    <property type="entry name" value="MECHANOSENSITIVE CHANNEL MSCL"/>
    <property type="match status" value="1"/>
</dbReference>
<keyword evidence="3" id="KW-1003">Cell membrane</keyword>
<dbReference type="Proteomes" id="UP000198558">
    <property type="component" value="Unassembled WGS sequence"/>
</dbReference>
<evidence type="ECO:0000256" key="9">
    <source>
        <dbReference type="SAM" id="Phobius"/>
    </source>
</evidence>
<name>A0A1I0FMC2_9FIRM</name>
<evidence type="ECO:0000256" key="1">
    <source>
        <dbReference type="ARBA" id="ARBA00004141"/>
    </source>
</evidence>
<evidence type="ECO:0000256" key="5">
    <source>
        <dbReference type="ARBA" id="ARBA00022989"/>
    </source>
</evidence>
<evidence type="ECO:0000256" key="7">
    <source>
        <dbReference type="ARBA" id="ARBA00023136"/>
    </source>
</evidence>
<dbReference type="InterPro" id="IPR036019">
    <property type="entry name" value="MscL_channel"/>
</dbReference>
<keyword evidence="2" id="KW-0813">Transport</keyword>
<dbReference type="EMBL" id="FOIN01000020">
    <property type="protein sequence ID" value="SET59215.1"/>
    <property type="molecule type" value="Genomic_DNA"/>
</dbReference>
<accession>A0A1I0FMC2</accession>
<evidence type="ECO:0000313" key="11">
    <source>
        <dbReference type="Proteomes" id="UP000198558"/>
    </source>
</evidence>
<dbReference type="SUPFAM" id="SSF81330">
    <property type="entry name" value="Gated mechanosensitive channel"/>
    <property type="match status" value="1"/>
</dbReference>
<keyword evidence="7 9" id="KW-0472">Membrane</keyword>
<evidence type="ECO:0000313" key="10">
    <source>
        <dbReference type="EMBL" id="SET59215.1"/>
    </source>
</evidence>
<dbReference type="GO" id="GO:0016020">
    <property type="term" value="C:membrane"/>
    <property type="evidence" value="ECO:0007669"/>
    <property type="project" value="UniProtKB-SubCell"/>
</dbReference>
<dbReference type="Gene3D" id="1.10.1200.120">
    <property type="entry name" value="Large-conductance mechanosensitive channel, MscL, domain 1"/>
    <property type="match status" value="1"/>
</dbReference>
<evidence type="ECO:0000256" key="3">
    <source>
        <dbReference type="ARBA" id="ARBA00022475"/>
    </source>
</evidence>
<dbReference type="InterPro" id="IPR001185">
    <property type="entry name" value="MS_channel"/>
</dbReference>
<dbReference type="NCBIfam" id="TIGR00220">
    <property type="entry name" value="mscL"/>
    <property type="match status" value="1"/>
</dbReference>
<keyword evidence="11" id="KW-1185">Reference proteome</keyword>
<keyword evidence="4 9" id="KW-0812">Transmembrane</keyword>
<dbReference type="RefSeq" id="WP_244881292.1">
    <property type="nucleotide sequence ID" value="NZ_FOIN01000020.1"/>
</dbReference>
<organism evidence="10 11">
    <name type="scientific">Thomasclavelia cocleata</name>
    <dbReference type="NCBI Taxonomy" id="69824"/>
    <lineage>
        <taxon>Bacteria</taxon>
        <taxon>Bacillati</taxon>
        <taxon>Bacillota</taxon>
        <taxon>Erysipelotrichia</taxon>
        <taxon>Erysipelotrichales</taxon>
        <taxon>Coprobacillaceae</taxon>
        <taxon>Thomasclavelia</taxon>
    </lineage>
</organism>
<gene>
    <name evidence="10" type="ORF">SAMN04489758_12042</name>
</gene>
<comment type="subcellular location">
    <subcellularLocation>
        <location evidence="1">Membrane</location>
        <topology evidence="1">Multi-pass membrane protein</topology>
    </subcellularLocation>
</comment>
<evidence type="ECO:0000256" key="6">
    <source>
        <dbReference type="ARBA" id="ARBA00023065"/>
    </source>
</evidence>
<evidence type="ECO:0000256" key="4">
    <source>
        <dbReference type="ARBA" id="ARBA00022692"/>
    </source>
</evidence>
<dbReference type="Pfam" id="PF01741">
    <property type="entry name" value="MscL"/>
    <property type="match status" value="1"/>
</dbReference>
<dbReference type="GeneID" id="78288679"/>
<reference evidence="11" key="1">
    <citation type="submission" date="2016-10" db="EMBL/GenBank/DDBJ databases">
        <authorList>
            <person name="Varghese N."/>
            <person name="Submissions S."/>
        </authorList>
    </citation>
    <scope>NUCLEOTIDE SEQUENCE [LARGE SCALE GENOMIC DNA]</scope>
    <source>
        <strain evidence="11">DSM 1551</strain>
    </source>
</reference>
<evidence type="ECO:0000256" key="8">
    <source>
        <dbReference type="ARBA" id="ARBA00023303"/>
    </source>
</evidence>
<keyword evidence="6" id="KW-0406">Ion transport</keyword>
<proteinExistence type="predicted"/>
<dbReference type="PANTHER" id="PTHR30266:SF2">
    <property type="entry name" value="LARGE-CONDUCTANCE MECHANOSENSITIVE CHANNEL"/>
    <property type="match status" value="1"/>
</dbReference>
<feature type="transmembrane region" description="Helical" evidence="9">
    <location>
        <begin position="52"/>
        <end position="73"/>
    </location>
</feature>
<keyword evidence="5 9" id="KW-1133">Transmembrane helix</keyword>